<evidence type="ECO:0000256" key="4">
    <source>
        <dbReference type="ARBA" id="ARBA00022832"/>
    </source>
</evidence>
<sequence>MPINSPSPLAHSPLTEYVDSRILASAVGPHRRLTLPHLIRLFQEAAMRNTDRLQISSGDLMHAYGLTWVLHRQVVTATAWPVIGDEVTVVTAPTHIERGLMTYRDFYLIDAKGQPLVSSTSVWSVMDYSSRRIKHIPPAVTALLDQMPHPGSRLPVPGDKLALPARTDAERSYRVGFSHLDFNDHLTNPAFAELMLEPLDINFLRHHLPTLADIVYRHEARYGDLLTATSSTEAGRATAFTHTLRRESEVLSVMRTEWADL</sequence>
<dbReference type="InterPro" id="IPR029069">
    <property type="entry name" value="HotDog_dom_sf"/>
</dbReference>
<keyword evidence="4" id="KW-0276">Fatty acid metabolism</keyword>
<evidence type="ECO:0000256" key="3">
    <source>
        <dbReference type="ARBA" id="ARBA00022801"/>
    </source>
</evidence>
<keyword evidence="2" id="KW-0444">Lipid biosynthesis</keyword>
<reference evidence="10 11" key="1">
    <citation type="submission" date="2020-08" db="EMBL/GenBank/DDBJ databases">
        <title>Genomic Encyclopedia of Type Strains, Phase IV (KMG-IV): sequencing the most valuable type-strain genomes for metagenomic binning, comparative biology and taxonomic classification.</title>
        <authorList>
            <person name="Goeker M."/>
        </authorList>
    </citation>
    <scope>NUCLEOTIDE SEQUENCE [LARGE SCALE GENOMIC DNA]</scope>
    <source>
        <strain evidence="10 11">DSM 105137</strain>
    </source>
</reference>
<dbReference type="SUPFAM" id="SSF54637">
    <property type="entry name" value="Thioesterase/thiol ester dehydrase-isomerase"/>
    <property type="match status" value="2"/>
</dbReference>
<dbReference type="Pfam" id="PF01643">
    <property type="entry name" value="Acyl-ACP_TE"/>
    <property type="match status" value="1"/>
</dbReference>
<comment type="caution">
    <text evidence="10">The sequence shown here is derived from an EMBL/GenBank/DDBJ whole genome shotgun (WGS) entry which is preliminary data.</text>
</comment>
<dbReference type="AlphaFoldDB" id="A0A840E4K1"/>
<dbReference type="Gene3D" id="3.10.129.10">
    <property type="entry name" value="Hotdog Thioesterase"/>
    <property type="match status" value="1"/>
</dbReference>
<feature type="domain" description="Acyl-ACP thioesterase-like C-terminal" evidence="9">
    <location>
        <begin position="167"/>
        <end position="259"/>
    </location>
</feature>
<evidence type="ECO:0000256" key="7">
    <source>
        <dbReference type="ARBA" id="ARBA00023160"/>
    </source>
</evidence>
<dbReference type="Proteomes" id="UP000576209">
    <property type="component" value="Unassembled WGS sequence"/>
</dbReference>
<dbReference type="RefSeq" id="WP_183495141.1">
    <property type="nucleotide sequence ID" value="NZ_JACIFF010000003.1"/>
</dbReference>
<dbReference type="InterPro" id="IPR002864">
    <property type="entry name" value="Acyl-ACP_thioesterase_NHD"/>
</dbReference>
<keyword evidence="7" id="KW-0275">Fatty acid biosynthesis</keyword>
<dbReference type="PANTHER" id="PTHR31727">
    <property type="entry name" value="OLEOYL-ACYL CARRIER PROTEIN THIOESTERASE 1, CHLOROPLASTIC"/>
    <property type="match status" value="1"/>
</dbReference>
<name>A0A840E4K1_9BACT</name>
<dbReference type="Pfam" id="PF20791">
    <property type="entry name" value="Acyl-ACP_TE_C"/>
    <property type="match status" value="1"/>
</dbReference>
<evidence type="ECO:0000313" key="10">
    <source>
        <dbReference type="EMBL" id="MBB4078883.1"/>
    </source>
</evidence>
<keyword evidence="11" id="KW-1185">Reference proteome</keyword>
<dbReference type="InterPro" id="IPR045023">
    <property type="entry name" value="FATA/B"/>
</dbReference>
<dbReference type="PANTHER" id="PTHR31727:SF6">
    <property type="entry name" value="OLEOYL-ACYL CARRIER PROTEIN THIOESTERASE 1, CHLOROPLASTIC"/>
    <property type="match status" value="1"/>
</dbReference>
<organism evidence="10 11">
    <name type="scientific">Neolewinella aquimaris</name>
    <dbReference type="NCBI Taxonomy" id="1835722"/>
    <lineage>
        <taxon>Bacteria</taxon>
        <taxon>Pseudomonadati</taxon>
        <taxon>Bacteroidota</taxon>
        <taxon>Saprospiria</taxon>
        <taxon>Saprospirales</taxon>
        <taxon>Lewinellaceae</taxon>
        <taxon>Neolewinella</taxon>
    </lineage>
</organism>
<dbReference type="EMBL" id="JACIFF010000003">
    <property type="protein sequence ID" value="MBB4078883.1"/>
    <property type="molecule type" value="Genomic_DNA"/>
</dbReference>
<dbReference type="GO" id="GO:0016297">
    <property type="term" value="F:fatty acyl-[ACP] hydrolase activity"/>
    <property type="evidence" value="ECO:0007669"/>
    <property type="project" value="InterPro"/>
</dbReference>
<evidence type="ECO:0000313" key="11">
    <source>
        <dbReference type="Proteomes" id="UP000576209"/>
    </source>
</evidence>
<accession>A0A840E4K1</accession>
<evidence type="ECO:0000259" key="9">
    <source>
        <dbReference type="Pfam" id="PF20791"/>
    </source>
</evidence>
<dbReference type="GO" id="GO:0000036">
    <property type="term" value="F:acyl carrier activity"/>
    <property type="evidence" value="ECO:0007669"/>
    <property type="project" value="TreeGrafter"/>
</dbReference>
<evidence type="ECO:0000259" key="8">
    <source>
        <dbReference type="Pfam" id="PF01643"/>
    </source>
</evidence>
<dbReference type="InterPro" id="IPR049427">
    <property type="entry name" value="Acyl-ACP_TE_C"/>
</dbReference>
<keyword evidence="5" id="KW-0809">Transit peptide</keyword>
<protein>
    <submittedName>
        <fullName evidence="10">Acyl-ACP thioesterase</fullName>
    </submittedName>
</protein>
<evidence type="ECO:0000256" key="5">
    <source>
        <dbReference type="ARBA" id="ARBA00022946"/>
    </source>
</evidence>
<evidence type="ECO:0000256" key="1">
    <source>
        <dbReference type="ARBA" id="ARBA00006500"/>
    </source>
</evidence>
<keyword evidence="6" id="KW-0443">Lipid metabolism</keyword>
<keyword evidence="3" id="KW-0378">Hydrolase</keyword>
<evidence type="ECO:0000256" key="2">
    <source>
        <dbReference type="ARBA" id="ARBA00022516"/>
    </source>
</evidence>
<comment type="similarity">
    <text evidence="1">Belongs to the acyl-ACP thioesterase family.</text>
</comment>
<feature type="domain" description="Acyl-ACP thioesterase N-terminal hotdog" evidence="8">
    <location>
        <begin position="26"/>
        <end position="142"/>
    </location>
</feature>
<proteinExistence type="inferred from homology"/>
<evidence type="ECO:0000256" key="6">
    <source>
        <dbReference type="ARBA" id="ARBA00023098"/>
    </source>
</evidence>
<gene>
    <name evidence="10" type="ORF">GGR28_001500</name>
</gene>